<protein>
    <submittedName>
        <fullName evidence="2">Uncharacterized protein</fullName>
    </submittedName>
</protein>
<dbReference type="AlphaFoldDB" id="A0A0K2U820"/>
<feature type="signal peptide" evidence="1">
    <location>
        <begin position="1"/>
        <end position="24"/>
    </location>
</feature>
<accession>A0A0K2U820</accession>
<evidence type="ECO:0000313" key="2">
    <source>
        <dbReference type="EMBL" id="CDW34210.1"/>
    </source>
</evidence>
<reference evidence="2" key="1">
    <citation type="submission" date="2014-05" db="EMBL/GenBank/DDBJ databases">
        <authorList>
            <person name="Chronopoulou M."/>
        </authorList>
    </citation>
    <scope>NUCLEOTIDE SEQUENCE</scope>
    <source>
        <tissue evidence="2">Whole organism</tissue>
    </source>
</reference>
<dbReference type="EMBL" id="HACA01016849">
    <property type="protein sequence ID" value="CDW34210.1"/>
    <property type="molecule type" value="Transcribed_RNA"/>
</dbReference>
<feature type="chain" id="PRO_5005488439" evidence="1">
    <location>
        <begin position="25"/>
        <end position="80"/>
    </location>
</feature>
<organism evidence="2">
    <name type="scientific">Lepeophtheirus salmonis</name>
    <name type="common">Salmon louse</name>
    <name type="synonym">Caligus salmonis</name>
    <dbReference type="NCBI Taxonomy" id="72036"/>
    <lineage>
        <taxon>Eukaryota</taxon>
        <taxon>Metazoa</taxon>
        <taxon>Ecdysozoa</taxon>
        <taxon>Arthropoda</taxon>
        <taxon>Crustacea</taxon>
        <taxon>Multicrustacea</taxon>
        <taxon>Hexanauplia</taxon>
        <taxon>Copepoda</taxon>
        <taxon>Siphonostomatoida</taxon>
        <taxon>Caligidae</taxon>
        <taxon>Lepeophtheirus</taxon>
    </lineage>
</organism>
<evidence type="ECO:0000256" key="1">
    <source>
        <dbReference type="SAM" id="SignalP"/>
    </source>
</evidence>
<name>A0A0K2U820_LEPSM</name>
<keyword evidence="1" id="KW-0732">Signal</keyword>
<proteinExistence type="predicted"/>
<feature type="non-terminal residue" evidence="2">
    <location>
        <position position="1"/>
    </location>
</feature>
<sequence>KKSSLLQQCFYMCLLFLFISSSLTSYPPTHTAGEENYIDTYLRPLLRLHPPTSPFPRTCVCIHYTHTVHICSLTHTIIVV</sequence>